<evidence type="ECO:0000313" key="2">
    <source>
        <dbReference type="EMBL" id="QPB44455.1"/>
    </source>
</evidence>
<feature type="coiled-coil region" evidence="1">
    <location>
        <begin position="15"/>
        <end position="42"/>
    </location>
</feature>
<dbReference type="Proteomes" id="UP001162098">
    <property type="component" value="Segment"/>
</dbReference>
<sequence>MEQQQRKVVLRMRMKKNASNEIRRLQNKIRSLKRRNALLVSAEAHSRRDAQEASERVQRMYNDCVNSMEDIRQAHRDMQAVIGAACKLWAGGVRRPSIEPEIKAENS</sequence>
<name>A0A7S7YFZ4_9VIRU</name>
<dbReference type="KEGG" id="vg:80543651"/>
<accession>A0A7S7YFZ4</accession>
<protein>
    <submittedName>
        <fullName evidence="2">Uncharacterized protein</fullName>
    </submittedName>
</protein>
<reference evidence="2 3" key="1">
    <citation type="submission" date="2020-09" db="EMBL/GenBank/DDBJ databases">
        <authorList>
            <person name="Zhang R."/>
            <person name="Garcia K."/>
            <person name="Ogata H."/>
        </authorList>
    </citation>
    <scope>NUCLEOTIDE SEQUENCE [LARGE SCALE GENOMIC DNA]</scope>
    <source>
        <strain evidence="3">stheno</strain>
    </source>
</reference>
<keyword evidence="3" id="KW-1185">Reference proteome</keyword>
<evidence type="ECO:0000313" key="3">
    <source>
        <dbReference type="Proteomes" id="UP001162098"/>
    </source>
</evidence>
<keyword evidence="1" id="KW-0175">Coiled coil</keyword>
<organism evidence="2 3">
    <name type="scientific">Medusavirus stheno T3</name>
    <dbReference type="NCBI Taxonomy" id="3069717"/>
    <lineage>
        <taxon>Viruses</taxon>
        <taxon>Varidnaviria</taxon>
        <taxon>Bamfordvirae</taxon>
        <taxon>Nucleocytoviricota</taxon>
        <taxon>Megaviricetes</taxon>
        <taxon>Mamonoviridae</taxon>
        <taxon>Medusavirus</taxon>
        <taxon>Medusavirus sthenus</taxon>
    </lineage>
</organism>
<dbReference type="EMBL" id="MW018138">
    <property type="protein sequence ID" value="QPB44455.1"/>
    <property type="molecule type" value="Genomic_DNA"/>
</dbReference>
<proteinExistence type="predicted"/>
<evidence type="ECO:0000256" key="1">
    <source>
        <dbReference type="SAM" id="Coils"/>
    </source>
</evidence>